<evidence type="ECO:0000256" key="1">
    <source>
        <dbReference type="SAM" id="MobiDB-lite"/>
    </source>
</evidence>
<evidence type="ECO:0000259" key="2">
    <source>
        <dbReference type="Pfam" id="PF20776"/>
    </source>
</evidence>
<feature type="domain" description="SLS1 C-terminal" evidence="3">
    <location>
        <begin position="416"/>
        <end position="786"/>
    </location>
</feature>
<reference evidence="5" key="2">
    <citation type="journal article" date="2009" name="Genome Res.">
        <title>Comparative genomic analyses of the human fungal pathogens Coccidioides and their relatives.</title>
        <authorList>
            <person name="Sharpton T.J."/>
            <person name="Stajich J.E."/>
            <person name="Rounsley S.D."/>
            <person name="Gardner M.J."/>
            <person name="Wortman J.R."/>
            <person name="Jordar V.S."/>
            <person name="Maiti R."/>
            <person name="Kodira C.D."/>
            <person name="Neafsey D.E."/>
            <person name="Zeng Q."/>
            <person name="Hung C.-Y."/>
            <person name="McMahan C."/>
            <person name="Muszewska A."/>
            <person name="Grynberg M."/>
            <person name="Mandel M.A."/>
            <person name="Kellner E.M."/>
            <person name="Barker B.M."/>
            <person name="Galgiani J.N."/>
            <person name="Orbach M.J."/>
            <person name="Kirkland T.N."/>
            <person name="Cole G.T."/>
            <person name="Henn M.R."/>
            <person name="Birren B.W."/>
            <person name="Taylor J.W."/>
        </authorList>
    </citation>
    <scope>NUCLEOTIDE SEQUENCE [LARGE SCALE GENOMIC DNA]</scope>
    <source>
        <strain evidence="5">RMSCC 3488</strain>
    </source>
</reference>
<reference evidence="4 5" key="1">
    <citation type="submission" date="2007-06" db="EMBL/GenBank/DDBJ databases">
        <title>The Genome Sequence of Coccidioides posadasii RMSCC_3488.</title>
        <authorList>
            <consortium name="Coccidioides Genome Resources Consortium"/>
            <consortium name="The Broad Institute Genome Sequencing Platform"/>
            <person name="Henn M.R."/>
            <person name="Sykes S."/>
            <person name="Young S."/>
            <person name="Jaffe D."/>
            <person name="Berlin A."/>
            <person name="Alvarez P."/>
            <person name="Butler J."/>
            <person name="Gnerre S."/>
            <person name="Grabherr M."/>
            <person name="Mauceli E."/>
            <person name="Brockman W."/>
            <person name="Kodira C."/>
            <person name="Alvarado L."/>
            <person name="Zeng Q."/>
            <person name="Crawford M."/>
            <person name="Antoine C."/>
            <person name="Devon K."/>
            <person name="Galgiani J."/>
            <person name="Orsborn K."/>
            <person name="Lewis M.L."/>
            <person name="Nusbaum C."/>
            <person name="Galagan J."/>
            <person name="Birren B."/>
        </authorList>
    </citation>
    <scope>NUCLEOTIDE SEQUENCE [LARGE SCALE GENOMIC DNA]</scope>
    <source>
        <strain evidence="4 5">RMSCC 3488</strain>
    </source>
</reference>
<protein>
    <submittedName>
        <fullName evidence="4">Uncharacterized protein</fullName>
    </submittedName>
</protein>
<dbReference type="OrthoDB" id="3365224at2759"/>
<dbReference type="AlphaFoldDB" id="A0A0J6FS92"/>
<feature type="compositionally biased region" description="Polar residues" evidence="1">
    <location>
        <begin position="34"/>
        <end position="47"/>
    </location>
</feature>
<name>A0A0J6FS92_COCPO</name>
<feature type="region of interest" description="Disordered" evidence="1">
    <location>
        <begin position="34"/>
        <end position="67"/>
    </location>
</feature>
<accession>A0A0J6FS92</accession>
<sequence length="802" mass="90927">MFQRSVRDAALCLRCQNCLRPLWRPLTPISLAPSPNRQFQTTACSNEENADSETTKSQGPKFSTRRKGRGYHIEQLDSITLGNPSHVLVVDQKAKRTKQVTEKKDENPRLNRPSEVLEEVDRERYRVVGATEVSANFEYLRSLHKPGDHLFPVNWDKLRDVLQHGFTQPQLARYVKEYEANEEVKTKSKPNGDIVPSDRPRTWKWKVGTPHEAQEDLSPKLKKTRYVQGKAYLAEKIMRDCWGLLIRNEIGHADLHVQSDCLSTFLLSNSVPLRTVAEAHNVKIDVTKAFNRIRIIGPESDALQAYTAVEQLVARIRSKEVDLPKHGSLFPGEENAEFEEAFIQALQEEHGLFCRINKDSKKFVCYYLDENKLDAEKVCKSISLATSLPLDQANRPFTYFPSDQPANVYSMINPEYMSFPDRNKNWFRWAKPLLENSIQGGRAARRPPADIYSKEPTAPQSRISDSLLEHHPVQSSIEPFTHETVTAAVGKCLFQREPKFKADEITFSEIESSLPKRTFIADVPNTWSFLKTLSPVDTDAAIHRIRLLPSPSNDVNFPVLELEMEVPQTKEWRGFVATPVFRKATAILRENHADMLLPETALDIRFTRTVHYDLLEGSQLASVISDKHPSHSSLLQCVASLNYLLPISRHQPPMPLFCKVSLPKKLLAMSESSSGQKGETEGGAEGSARDTEFIEGEYVFPPLRSLTAARIARFNYKDLELSFSNPRTGPLFPIQNINMSLSVGRSDDELRPLIASRENRGSAPPAMGRESLRLLFPPLYTRACQLAFELSAHRENNTDDSE</sequence>
<dbReference type="InterPro" id="IPR048400">
    <property type="entry name" value="SLS1_N"/>
</dbReference>
<feature type="region of interest" description="Disordered" evidence="1">
    <location>
        <begin position="669"/>
        <end position="688"/>
    </location>
</feature>
<gene>
    <name evidence="4" type="ORF">CPAG_09527</name>
</gene>
<feature type="domain" description="SLS1 N-terminal" evidence="2">
    <location>
        <begin position="130"/>
        <end position="246"/>
    </location>
</feature>
<dbReference type="Pfam" id="PF20776">
    <property type="entry name" value="SLS1_N"/>
    <property type="match status" value="1"/>
</dbReference>
<dbReference type="Pfam" id="PF20778">
    <property type="entry name" value="SLS1_C"/>
    <property type="match status" value="1"/>
</dbReference>
<dbReference type="InterPro" id="IPR048401">
    <property type="entry name" value="SLS1_C"/>
</dbReference>
<evidence type="ECO:0000259" key="3">
    <source>
        <dbReference type="Pfam" id="PF20778"/>
    </source>
</evidence>
<dbReference type="Proteomes" id="UP000054567">
    <property type="component" value="Unassembled WGS sequence"/>
</dbReference>
<evidence type="ECO:0000313" key="5">
    <source>
        <dbReference type="Proteomes" id="UP000054567"/>
    </source>
</evidence>
<proteinExistence type="predicted"/>
<dbReference type="EMBL" id="DS268114">
    <property type="protein sequence ID" value="KMM73238.1"/>
    <property type="molecule type" value="Genomic_DNA"/>
</dbReference>
<organism evidence="4 5">
    <name type="scientific">Coccidioides posadasii RMSCC 3488</name>
    <dbReference type="NCBI Taxonomy" id="454284"/>
    <lineage>
        <taxon>Eukaryota</taxon>
        <taxon>Fungi</taxon>
        <taxon>Dikarya</taxon>
        <taxon>Ascomycota</taxon>
        <taxon>Pezizomycotina</taxon>
        <taxon>Eurotiomycetes</taxon>
        <taxon>Eurotiomycetidae</taxon>
        <taxon>Onygenales</taxon>
        <taxon>Onygenaceae</taxon>
        <taxon>Coccidioides</taxon>
    </lineage>
</organism>
<dbReference type="VEuPathDB" id="FungiDB:CPAG_09527"/>
<reference evidence="5" key="3">
    <citation type="journal article" date="2010" name="Genome Res.">
        <title>Population genomic sequencing of Coccidioides fungi reveals recent hybridization and transposon control.</title>
        <authorList>
            <person name="Neafsey D.E."/>
            <person name="Barker B.M."/>
            <person name="Sharpton T.J."/>
            <person name="Stajich J.E."/>
            <person name="Park D.J."/>
            <person name="Whiston E."/>
            <person name="Hung C.-Y."/>
            <person name="McMahan C."/>
            <person name="White J."/>
            <person name="Sykes S."/>
            <person name="Heiman D."/>
            <person name="Young S."/>
            <person name="Zeng Q."/>
            <person name="Abouelleil A."/>
            <person name="Aftuck L."/>
            <person name="Bessette D."/>
            <person name="Brown A."/>
            <person name="FitzGerald M."/>
            <person name="Lui A."/>
            <person name="Macdonald J.P."/>
            <person name="Priest M."/>
            <person name="Orbach M.J."/>
            <person name="Galgiani J.N."/>
            <person name="Kirkland T.N."/>
            <person name="Cole G.T."/>
            <person name="Birren B.W."/>
            <person name="Henn M.R."/>
            <person name="Taylor J.W."/>
            <person name="Rounsley S.D."/>
        </authorList>
    </citation>
    <scope>NUCLEOTIDE SEQUENCE [LARGE SCALE GENOMIC DNA]</scope>
    <source>
        <strain evidence="5">RMSCC 3488</strain>
    </source>
</reference>
<evidence type="ECO:0000313" key="4">
    <source>
        <dbReference type="EMBL" id="KMM73238.1"/>
    </source>
</evidence>